<dbReference type="PANTHER" id="PTHR40037:SF1">
    <property type="entry name" value="PHOSPHOESTERASE SAOUHSC_00951-RELATED"/>
    <property type="match status" value="1"/>
</dbReference>
<proteinExistence type="inferred from homology"/>
<dbReference type="GO" id="GO:0016788">
    <property type="term" value="F:hydrolase activity, acting on ester bonds"/>
    <property type="evidence" value="ECO:0007669"/>
    <property type="project" value="UniProtKB-UniRule"/>
</dbReference>
<dbReference type="InterPro" id="IPR009097">
    <property type="entry name" value="Cyclic_Pdiesterase"/>
</dbReference>
<organism evidence="3 5">
    <name type="scientific">Kurthia zopfii</name>
    <dbReference type="NCBI Taxonomy" id="1650"/>
    <lineage>
        <taxon>Bacteria</taxon>
        <taxon>Bacillati</taxon>
        <taxon>Bacillota</taxon>
        <taxon>Bacilli</taxon>
        <taxon>Bacillales</taxon>
        <taxon>Caryophanaceae</taxon>
        <taxon>Kurthia</taxon>
    </lineage>
</organism>
<evidence type="ECO:0000256" key="2">
    <source>
        <dbReference type="HAMAP-Rule" id="MF_01444"/>
    </source>
</evidence>
<dbReference type="OrthoDB" id="1524661at2"/>
<dbReference type="EMBL" id="SNZG01000047">
    <property type="protein sequence ID" value="TDR33821.1"/>
    <property type="molecule type" value="Genomic_DNA"/>
</dbReference>
<evidence type="ECO:0000313" key="5">
    <source>
        <dbReference type="Proteomes" id="UP000254330"/>
    </source>
</evidence>
<accession>A0A8B4Q8T1</accession>
<dbReference type="PANTHER" id="PTHR40037">
    <property type="entry name" value="PHOSPHOESTERASE YJCG-RELATED"/>
    <property type="match status" value="1"/>
</dbReference>
<dbReference type="Proteomes" id="UP000294641">
    <property type="component" value="Unassembled WGS sequence"/>
</dbReference>
<comment type="similarity">
    <text evidence="2">Belongs to the 2H phosphoesterase superfamily. YjcG family.</text>
</comment>
<dbReference type="NCBIfam" id="NF010223">
    <property type="entry name" value="PRK13679.1"/>
    <property type="match status" value="1"/>
</dbReference>
<protein>
    <recommendedName>
        <fullName evidence="2">Putative phosphoesterase DFR61_1472</fullName>
        <ecNumber evidence="2">3.1.-.-</ecNumber>
    </recommendedName>
</protein>
<keyword evidence="3" id="KW-0436">Ligase</keyword>
<evidence type="ECO:0000313" key="4">
    <source>
        <dbReference type="EMBL" id="TDR33821.1"/>
    </source>
</evidence>
<feature type="short sequence motif" description="HXTX 2" evidence="2">
    <location>
        <begin position="115"/>
        <end position="118"/>
    </location>
</feature>
<reference evidence="3 5" key="1">
    <citation type="submission" date="2018-06" db="EMBL/GenBank/DDBJ databases">
        <authorList>
            <consortium name="Pathogen Informatics"/>
            <person name="Doyle S."/>
        </authorList>
    </citation>
    <scope>NUCLEOTIDE SEQUENCE [LARGE SCALE GENOMIC DNA]</scope>
    <source>
        <strain evidence="3 5">NCTC10597</strain>
    </source>
</reference>
<dbReference type="Pfam" id="PF13563">
    <property type="entry name" value="2_5_RNA_ligase2"/>
    <property type="match status" value="1"/>
</dbReference>
<name>A0A8B4Q8T1_9BACL</name>
<dbReference type="EMBL" id="UGNP01000001">
    <property type="protein sequence ID" value="STX08880.1"/>
    <property type="molecule type" value="Genomic_DNA"/>
</dbReference>
<dbReference type="InterPro" id="IPR050580">
    <property type="entry name" value="2H_phosphoesterase_YjcG-like"/>
</dbReference>
<evidence type="ECO:0000313" key="6">
    <source>
        <dbReference type="Proteomes" id="UP000294641"/>
    </source>
</evidence>
<reference evidence="4 6" key="2">
    <citation type="submission" date="2019-03" db="EMBL/GenBank/DDBJ databases">
        <title>Genomic Encyclopedia of Type Strains, Phase IV (KMG-IV): sequencing the most valuable type-strain genomes for metagenomic binning, comparative biology and taxonomic classification.</title>
        <authorList>
            <person name="Goeker M."/>
        </authorList>
    </citation>
    <scope>NUCLEOTIDE SEQUENCE [LARGE SCALE GENOMIC DNA]</scope>
    <source>
        <strain evidence="4 6">DSM 20580</strain>
    </source>
</reference>
<feature type="active site" description="Proton donor" evidence="2">
    <location>
        <position position="34"/>
    </location>
</feature>
<dbReference type="AlphaFoldDB" id="A0A8B4Q8T1"/>
<dbReference type="Gene3D" id="3.90.1140.10">
    <property type="entry name" value="Cyclic phosphodiesterase"/>
    <property type="match status" value="1"/>
</dbReference>
<gene>
    <name evidence="3" type="primary">yjcG</name>
    <name evidence="4" type="ORF">DFR61_1472</name>
    <name evidence="3" type="ORF">NCTC10597_00548</name>
</gene>
<keyword evidence="6" id="KW-1185">Reference proteome</keyword>
<keyword evidence="1 2" id="KW-0378">Hydrolase</keyword>
<comment type="caution">
    <text evidence="3">The sequence shown here is derived from an EMBL/GenBank/DDBJ whole genome shotgun (WGS) entry which is preliminary data.</text>
</comment>
<dbReference type="SUPFAM" id="SSF55144">
    <property type="entry name" value="LigT-like"/>
    <property type="match status" value="1"/>
</dbReference>
<dbReference type="RefSeq" id="WP_109350723.1">
    <property type="nucleotide sequence ID" value="NZ_BJUE01000091.1"/>
</dbReference>
<dbReference type="EC" id="3.1.-.-" evidence="2"/>
<dbReference type="HAMAP" id="MF_01444">
    <property type="entry name" value="2H_phosphoesterase_YjcG"/>
    <property type="match status" value="1"/>
</dbReference>
<feature type="active site" description="Proton acceptor" evidence="2">
    <location>
        <position position="115"/>
    </location>
</feature>
<evidence type="ECO:0000256" key="1">
    <source>
        <dbReference type="ARBA" id="ARBA00022801"/>
    </source>
</evidence>
<evidence type="ECO:0000313" key="3">
    <source>
        <dbReference type="EMBL" id="STX08880.1"/>
    </source>
</evidence>
<dbReference type="InterPro" id="IPR022932">
    <property type="entry name" value="YjcG"/>
</dbReference>
<dbReference type="GO" id="GO:0016874">
    <property type="term" value="F:ligase activity"/>
    <property type="evidence" value="ECO:0007669"/>
    <property type="project" value="UniProtKB-KW"/>
</dbReference>
<sequence>MKYGIVAFPSKEVQDFANSYRMRYDSHYAQLPPHITLRSEVETDEAGLKAVADQLLEITKNAQAFDISIPKVGTFKPINNVIYLKVDASEPLYDLNKSLHIDALGGAAEYQYVPHITLAQGITADELDDIYGQLRMTAIDFKETIDRIHLLYQLENGSWTVFETYRLQGTE</sequence>
<dbReference type="Proteomes" id="UP000254330">
    <property type="component" value="Unassembled WGS sequence"/>
</dbReference>
<feature type="short sequence motif" description="HXTX 1" evidence="2">
    <location>
        <begin position="34"/>
        <end position="37"/>
    </location>
</feature>